<dbReference type="Pfam" id="PF00708">
    <property type="entry name" value="Acylphosphatase"/>
    <property type="match status" value="1"/>
</dbReference>
<feature type="active site" evidence="5">
    <location>
        <position position="18"/>
    </location>
</feature>
<keyword evidence="5 6" id="KW-0378">Hydrolase</keyword>
<evidence type="ECO:0000256" key="3">
    <source>
        <dbReference type="ARBA" id="ARBA00015991"/>
    </source>
</evidence>
<evidence type="ECO:0000256" key="6">
    <source>
        <dbReference type="RuleBase" id="RU000553"/>
    </source>
</evidence>
<dbReference type="PATRIC" id="fig|2033.6.peg.2011"/>
<evidence type="ECO:0000256" key="2">
    <source>
        <dbReference type="ARBA" id="ARBA00012150"/>
    </source>
</evidence>
<accession>A0A147EE60</accession>
<evidence type="ECO:0000256" key="7">
    <source>
        <dbReference type="RuleBase" id="RU004168"/>
    </source>
</evidence>
<proteinExistence type="inferred from homology"/>
<feature type="active site" evidence="5">
    <location>
        <position position="36"/>
    </location>
</feature>
<dbReference type="AlphaFoldDB" id="A0A147EE60"/>
<dbReference type="PROSITE" id="PS00151">
    <property type="entry name" value="ACYLPHOSPHATASE_2"/>
    <property type="match status" value="1"/>
</dbReference>
<comment type="catalytic activity">
    <reaction evidence="4 5 6">
        <text>an acyl phosphate + H2O = a carboxylate + phosphate + H(+)</text>
        <dbReference type="Rhea" id="RHEA:14965"/>
        <dbReference type="ChEBI" id="CHEBI:15377"/>
        <dbReference type="ChEBI" id="CHEBI:15378"/>
        <dbReference type="ChEBI" id="CHEBI:29067"/>
        <dbReference type="ChEBI" id="CHEBI:43474"/>
        <dbReference type="ChEBI" id="CHEBI:59918"/>
        <dbReference type="EC" id="3.6.1.7"/>
    </reaction>
</comment>
<organism evidence="10 11">
    <name type="scientific">Microbacterium testaceum</name>
    <name type="common">Aureobacterium testaceum</name>
    <name type="synonym">Brevibacterium testaceum</name>
    <dbReference type="NCBI Taxonomy" id="2033"/>
    <lineage>
        <taxon>Bacteria</taxon>
        <taxon>Bacillati</taxon>
        <taxon>Actinomycetota</taxon>
        <taxon>Actinomycetes</taxon>
        <taxon>Micrococcales</taxon>
        <taxon>Microbacteriaceae</taxon>
        <taxon>Microbacterium</taxon>
    </lineage>
</organism>
<evidence type="ECO:0000256" key="4">
    <source>
        <dbReference type="ARBA" id="ARBA00047645"/>
    </source>
</evidence>
<name>A0A147EE60_MICTE</name>
<feature type="domain" description="Acylphosphatase-like" evidence="9">
    <location>
        <begin position="3"/>
        <end position="89"/>
    </location>
</feature>
<dbReference type="PANTHER" id="PTHR47268">
    <property type="entry name" value="ACYLPHOSPHATASE"/>
    <property type="match status" value="1"/>
</dbReference>
<evidence type="ECO:0000256" key="5">
    <source>
        <dbReference type="PROSITE-ProRule" id="PRU00520"/>
    </source>
</evidence>
<dbReference type="SUPFAM" id="SSF54975">
    <property type="entry name" value="Acylphosphatase/BLUF domain-like"/>
    <property type="match status" value="1"/>
</dbReference>
<evidence type="ECO:0000313" key="10">
    <source>
        <dbReference type="EMBL" id="KTR82616.1"/>
    </source>
</evidence>
<dbReference type="InterPro" id="IPR020456">
    <property type="entry name" value="Acylphosphatase"/>
</dbReference>
<evidence type="ECO:0000259" key="9">
    <source>
        <dbReference type="PROSITE" id="PS51160"/>
    </source>
</evidence>
<gene>
    <name evidence="10" type="ORF">NS220_19025</name>
</gene>
<dbReference type="EC" id="3.6.1.7" evidence="2 5"/>
<dbReference type="InterPro" id="IPR001792">
    <property type="entry name" value="Acylphosphatase-like_dom"/>
</dbReference>
<dbReference type="PROSITE" id="PS00150">
    <property type="entry name" value="ACYLPHOSPHATASE_1"/>
    <property type="match status" value="1"/>
</dbReference>
<evidence type="ECO:0000313" key="11">
    <source>
        <dbReference type="Proteomes" id="UP000075025"/>
    </source>
</evidence>
<feature type="region of interest" description="Disordered" evidence="8">
    <location>
        <begin position="68"/>
        <end position="91"/>
    </location>
</feature>
<dbReference type="InterPro" id="IPR017968">
    <property type="entry name" value="Acylphosphatase_CS"/>
</dbReference>
<dbReference type="PROSITE" id="PS51160">
    <property type="entry name" value="ACYLPHOSPHATASE_3"/>
    <property type="match status" value="1"/>
</dbReference>
<dbReference type="PANTHER" id="PTHR47268:SF4">
    <property type="entry name" value="ACYLPHOSPHATASE"/>
    <property type="match status" value="1"/>
</dbReference>
<comment type="similarity">
    <text evidence="1 7">Belongs to the acylphosphatase family.</text>
</comment>
<evidence type="ECO:0000256" key="8">
    <source>
        <dbReference type="SAM" id="MobiDB-lite"/>
    </source>
</evidence>
<dbReference type="Proteomes" id="UP000075025">
    <property type="component" value="Unassembled WGS sequence"/>
</dbReference>
<dbReference type="Gene3D" id="3.30.70.100">
    <property type="match status" value="1"/>
</dbReference>
<dbReference type="PRINTS" id="PR00112">
    <property type="entry name" value="ACYLPHPHTASE"/>
</dbReference>
<dbReference type="InterPro" id="IPR036046">
    <property type="entry name" value="Acylphosphatase-like_dom_sf"/>
</dbReference>
<sequence length="91" mass="9915">MRAVAITVHGRVQGVGFRYSLREEAQRRGVRGWVRNRRDGSVEALLSGDAREVDAVLAWAHQGPPSAEVDRVDVADSSETAPDGFEIRATA</sequence>
<dbReference type="OrthoDB" id="3182027at2"/>
<comment type="caution">
    <text evidence="10">The sequence shown here is derived from an EMBL/GenBank/DDBJ whole genome shotgun (WGS) entry which is preliminary data.</text>
</comment>
<reference evidence="10 11" key="1">
    <citation type="journal article" date="2016" name="Front. Microbiol.">
        <title>Genomic Resource of Rice Seed Associated Bacteria.</title>
        <authorList>
            <person name="Midha S."/>
            <person name="Bansal K."/>
            <person name="Sharma S."/>
            <person name="Kumar N."/>
            <person name="Patil P.P."/>
            <person name="Chaudhry V."/>
            <person name="Patil P.B."/>
        </authorList>
    </citation>
    <scope>NUCLEOTIDE SEQUENCE [LARGE SCALE GENOMIC DNA]</scope>
    <source>
        <strain evidence="10 11">NS220</strain>
    </source>
</reference>
<evidence type="ECO:0000256" key="1">
    <source>
        <dbReference type="ARBA" id="ARBA00005614"/>
    </source>
</evidence>
<dbReference type="GO" id="GO:0003998">
    <property type="term" value="F:acylphosphatase activity"/>
    <property type="evidence" value="ECO:0007669"/>
    <property type="project" value="UniProtKB-EC"/>
</dbReference>
<dbReference type="EMBL" id="LDRT01000272">
    <property type="protein sequence ID" value="KTR82616.1"/>
    <property type="molecule type" value="Genomic_DNA"/>
</dbReference>
<protein>
    <recommendedName>
        <fullName evidence="3 5">Acylphosphatase</fullName>
        <ecNumber evidence="2 5">3.6.1.7</ecNumber>
    </recommendedName>
</protein>